<dbReference type="VEuPathDB" id="VectorBase:BGLAX_051925"/>
<evidence type="ECO:0000256" key="8">
    <source>
        <dbReference type="ARBA" id="ARBA00023040"/>
    </source>
</evidence>
<dbReference type="VEuPathDB" id="VectorBase:BGLB038515"/>
<dbReference type="InterPro" id="IPR050125">
    <property type="entry name" value="GPCR_opsins"/>
</dbReference>
<evidence type="ECO:0000313" key="17">
    <source>
        <dbReference type="Proteomes" id="UP000076420"/>
    </source>
</evidence>
<evidence type="ECO:0000256" key="2">
    <source>
        <dbReference type="ARBA" id="ARBA00022543"/>
    </source>
</evidence>
<keyword evidence="2" id="KW-0600">Photoreceptor protein</keyword>
<dbReference type="Gene3D" id="1.20.1070.10">
    <property type="entry name" value="Rhodopsin 7-helix transmembrane proteins"/>
    <property type="match status" value="1"/>
</dbReference>
<name>A0A2C9M4T6_BIOGL</name>
<feature type="domain" description="G-protein coupled receptors family 1 profile" evidence="15">
    <location>
        <begin position="50"/>
        <end position="302"/>
    </location>
</feature>
<dbReference type="PROSITE" id="PS00237">
    <property type="entry name" value="G_PROTEIN_RECEP_F1_1"/>
    <property type="match status" value="1"/>
</dbReference>
<sequence>MANSTELPMSPSTHLAFLFSHLNYSQDVSSLEYALIGSALAAVAAVGTIFNGMAITVFFRYRELRSPTNSFVIALCVCDFFMSVIGAPIPTYYAFMNTSITSSTLCSLDAFTVYFLSCTSIYLLAAISVDRYFIIVKPVSSLVITQKIATLAIFICFSVGLFWALMPLVGWNGYSLEGIGVACSVTWNRPDVLFNSFIIALFLACFLIPLLVMAFCYLSIIFTVRKIFRGAIMKNLKKHYTIECQMIKTVILMIVLFAVSWLPYAIVSFSMAFGSPFNMTRLVETVPALIAKSSCIWNPIVYVSMNSHFRAGFLSLLPCMKKSFPTGDSSKDDYDLGDNQCSKNADPKAAGECSSFKPEDFGNRKQDPTKLGLSSAVTSLYSGKASSTTSFVSADSDKSSYQSPSENPLLGKAVSDNSFTINALTEDLTKQAIRRASDSTVIKQSSNSQYPIEARQARFKKRSLLGKLRTSKIRVSEADQKNKIYPDADSSSHSLSASEAMFQSSSYLDSGNSFCRSSSKIGKVTCEHKEIPACLDAESWAGQNNDIVTIRVTKSLSQSDAVSQPSDILRRSSVPESSTYVLEGRLSTQC</sequence>
<keyword evidence="10 12" id="KW-0675">Receptor</keyword>
<comment type="subcellular location">
    <subcellularLocation>
        <location evidence="1">Membrane</location>
        <topology evidence="1">Multi-pass membrane protein</topology>
    </subcellularLocation>
</comment>
<evidence type="ECO:0000256" key="11">
    <source>
        <dbReference type="ARBA" id="ARBA00023224"/>
    </source>
</evidence>
<dbReference type="GO" id="GO:0016020">
    <property type="term" value="C:membrane"/>
    <property type="evidence" value="ECO:0007669"/>
    <property type="project" value="UniProtKB-SubCell"/>
</dbReference>
<dbReference type="GO" id="GO:0009881">
    <property type="term" value="F:photoreceptor activity"/>
    <property type="evidence" value="ECO:0007669"/>
    <property type="project" value="UniProtKB-KW"/>
</dbReference>
<dbReference type="CDD" id="cd14969">
    <property type="entry name" value="7tmA_Opsins_type2_animals"/>
    <property type="match status" value="1"/>
</dbReference>
<feature type="transmembrane region" description="Helical" evidence="14">
    <location>
        <begin position="33"/>
        <end position="59"/>
    </location>
</feature>
<evidence type="ECO:0000256" key="4">
    <source>
        <dbReference type="ARBA" id="ARBA00022692"/>
    </source>
</evidence>
<evidence type="ECO:0000256" key="14">
    <source>
        <dbReference type="SAM" id="Phobius"/>
    </source>
</evidence>
<keyword evidence="8 12" id="KW-0297">G-protein coupled receptor</keyword>
<evidence type="ECO:0000256" key="1">
    <source>
        <dbReference type="ARBA" id="ARBA00004141"/>
    </source>
</evidence>
<dbReference type="AlphaFoldDB" id="A0A2C9M4T6"/>
<feature type="region of interest" description="Disordered" evidence="13">
    <location>
        <begin position="390"/>
        <end position="409"/>
    </location>
</feature>
<evidence type="ECO:0000256" key="5">
    <source>
        <dbReference type="ARBA" id="ARBA00022925"/>
    </source>
</evidence>
<evidence type="ECO:0000256" key="10">
    <source>
        <dbReference type="ARBA" id="ARBA00023170"/>
    </source>
</evidence>
<evidence type="ECO:0000256" key="9">
    <source>
        <dbReference type="ARBA" id="ARBA00023136"/>
    </source>
</evidence>
<evidence type="ECO:0000256" key="12">
    <source>
        <dbReference type="RuleBase" id="RU000688"/>
    </source>
</evidence>
<dbReference type="PROSITE" id="PS00238">
    <property type="entry name" value="OPSIN"/>
    <property type="match status" value="1"/>
</dbReference>
<evidence type="ECO:0000256" key="7">
    <source>
        <dbReference type="ARBA" id="ARBA00022991"/>
    </source>
</evidence>
<feature type="transmembrane region" description="Helical" evidence="14">
    <location>
        <begin position="148"/>
        <end position="166"/>
    </location>
</feature>
<dbReference type="PROSITE" id="PS50262">
    <property type="entry name" value="G_PROTEIN_RECEP_F1_2"/>
    <property type="match status" value="1"/>
</dbReference>
<evidence type="ECO:0000313" key="16">
    <source>
        <dbReference type="EnsemblMetazoa" id="BGLB038515-PA"/>
    </source>
</evidence>
<evidence type="ECO:0000259" key="15">
    <source>
        <dbReference type="PROSITE" id="PS50262"/>
    </source>
</evidence>
<feature type="region of interest" description="Disordered" evidence="13">
    <location>
        <begin position="343"/>
        <end position="369"/>
    </location>
</feature>
<organism evidence="16 17">
    <name type="scientific">Biomphalaria glabrata</name>
    <name type="common">Bloodfluke planorb</name>
    <name type="synonym">Freshwater snail</name>
    <dbReference type="NCBI Taxonomy" id="6526"/>
    <lineage>
        <taxon>Eukaryota</taxon>
        <taxon>Metazoa</taxon>
        <taxon>Spiralia</taxon>
        <taxon>Lophotrochozoa</taxon>
        <taxon>Mollusca</taxon>
        <taxon>Gastropoda</taxon>
        <taxon>Heterobranchia</taxon>
        <taxon>Euthyneura</taxon>
        <taxon>Panpulmonata</taxon>
        <taxon>Hygrophila</taxon>
        <taxon>Lymnaeoidea</taxon>
        <taxon>Planorbidae</taxon>
        <taxon>Biomphalaria</taxon>
    </lineage>
</organism>
<dbReference type="Proteomes" id="UP000076420">
    <property type="component" value="Unassembled WGS sequence"/>
</dbReference>
<keyword evidence="4 12" id="KW-0812">Transmembrane</keyword>
<feature type="transmembrane region" description="Helical" evidence="14">
    <location>
        <begin position="197"/>
        <end position="228"/>
    </location>
</feature>
<proteinExistence type="inferred from homology"/>
<dbReference type="GO" id="GO:0007602">
    <property type="term" value="P:phototransduction"/>
    <property type="evidence" value="ECO:0007669"/>
    <property type="project" value="UniProtKB-KW"/>
</dbReference>
<feature type="compositionally biased region" description="Polar residues" evidence="13">
    <location>
        <begin position="390"/>
        <end position="406"/>
    </location>
</feature>
<keyword evidence="3" id="KW-0716">Sensory transduction</keyword>
<dbReference type="InterPro" id="IPR000276">
    <property type="entry name" value="GPCR_Rhodpsn"/>
</dbReference>
<keyword evidence="7" id="KW-0157">Chromophore</keyword>
<feature type="transmembrane region" description="Helical" evidence="14">
    <location>
        <begin position="113"/>
        <end position="136"/>
    </location>
</feature>
<feature type="compositionally biased region" description="Basic and acidic residues" evidence="13">
    <location>
        <begin position="357"/>
        <end position="368"/>
    </location>
</feature>
<feature type="transmembrane region" description="Helical" evidence="14">
    <location>
        <begin position="249"/>
        <end position="273"/>
    </location>
</feature>
<evidence type="ECO:0000256" key="3">
    <source>
        <dbReference type="ARBA" id="ARBA00022606"/>
    </source>
</evidence>
<dbReference type="InterPro" id="IPR027430">
    <property type="entry name" value="Retinal_BS"/>
</dbReference>
<feature type="transmembrane region" description="Helical" evidence="14">
    <location>
        <begin position="71"/>
        <end position="93"/>
    </location>
</feature>
<evidence type="ECO:0000256" key="6">
    <source>
        <dbReference type="ARBA" id="ARBA00022989"/>
    </source>
</evidence>
<dbReference type="GO" id="GO:0004930">
    <property type="term" value="F:G protein-coupled receptor activity"/>
    <property type="evidence" value="ECO:0007669"/>
    <property type="project" value="UniProtKB-KW"/>
</dbReference>
<dbReference type="EnsemblMetazoa" id="BGLB038515-RA">
    <property type="protein sequence ID" value="BGLB038515-PA"/>
    <property type="gene ID" value="BGLB038515"/>
</dbReference>
<keyword evidence="11 12" id="KW-0807">Transducer</keyword>
<dbReference type="Pfam" id="PF00001">
    <property type="entry name" value="7tm_1"/>
    <property type="match status" value="1"/>
</dbReference>
<dbReference type="STRING" id="6526.A0A2C9M4T6"/>
<dbReference type="InterPro" id="IPR017452">
    <property type="entry name" value="GPCR_Rhodpsn_7TM"/>
</dbReference>
<keyword evidence="5" id="KW-0681">Retinal protein</keyword>
<gene>
    <name evidence="16" type="primary">106072478</name>
</gene>
<accession>A0A2C9M4T6</accession>
<dbReference type="SUPFAM" id="SSF81321">
    <property type="entry name" value="Family A G protein-coupled receptor-like"/>
    <property type="match status" value="1"/>
</dbReference>
<dbReference type="PRINTS" id="PR00237">
    <property type="entry name" value="GPCRRHODOPSN"/>
</dbReference>
<protein>
    <recommendedName>
        <fullName evidence="15">G-protein coupled receptors family 1 profile domain-containing protein</fullName>
    </recommendedName>
</protein>
<dbReference type="PANTHER" id="PTHR24240">
    <property type="entry name" value="OPSIN"/>
    <property type="match status" value="1"/>
</dbReference>
<evidence type="ECO:0000256" key="13">
    <source>
        <dbReference type="SAM" id="MobiDB-lite"/>
    </source>
</evidence>
<comment type="similarity">
    <text evidence="12">Belongs to the G-protein coupled receptor 1 family.</text>
</comment>
<reference evidence="16" key="1">
    <citation type="submission" date="2020-05" db="UniProtKB">
        <authorList>
            <consortium name="EnsemblMetazoa"/>
        </authorList>
    </citation>
    <scope>IDENTIFICATION</scope>
    <source>
        <strain evidence="16">BB02</strain>
    </source>
</reference>
<keyword evidence="6 14" id="KW-1133">Transmembrane helix</keyword>
<keyword evidence="9 14" id="KW-0472">Membrane</keyword>
<dbReference type="KEGG" id="bgt:106072478"/>
<dbReference type="SMART" id="SM01381">
    <property type="entry name" value="7TM_GPCR_Srsx"/>
    <property type="match status" value="1"/>
</dbReference>